<dbReference type="AlphaFoldDB" id="A0A8H7MYU2"/>
<evidence type="ECO:0000313" key="2">
    <source>
        <dbReference type="Proteomes" id="UP000616885"/>
    </source>
</evidence>
<protein>
    <submittedName>
        <fullName evidence="1">Uncharacterized protein</fullName>
    </submittedName>
</protein>
<dbReference type="Proteomes" id="UP000616885">
    <property type="component" value="Unassembled WGS sequence"/>
</dbReference>
<dbReference type="EMBL" id="JADCTT010000013">
    <property type="protein sequence ID" value="KAF9745344.1"/>
    <property type="molecule type" value="Genomic_DNA"/>
</dbReference>
<reference evidence="1" key="1">
    <citation type="submission" date="2020-10" db="EMBL/GenBank/DDBJ databases">
        <title>High-Quality Genome Resource of Clonostachys rosea strain S41 by Oxford Nanopore Long-Read Sequencing.</title>
        <authorList>
            <person name="Wang H."/>
        </authorList>
    </citation>
    <scope>NUCLEOTIDE SEQUENCE</scope>
    <source>
        <strain evidence="1">S41</strain>
    </source>
</reference>
<organism evidence="1 2">
    <name type="scientific">Bionectria ochroleuca</name>
    <name type="common">Gliocladium roseum</name>
    <dbReference type="NCBI Taxonomy" id="29856"/>
    <lineage>
        <taxon>Eukaryota</taxon>
        <taxon>Fungi</taxon>
        <taxon>Dikarya</taxon>
        <taxon>Ascomycota</taxon>
        <taxon>Pezizomycotina</taxon>
        <taxon>Sordariomycetes</taxon>
        <taxon>Hypocreomycetidae</taxon>
        <taxon>Hypocreales</taxon>
        <taxon>Bionectriaceae</taxon>
        <taxon>Clonostachys</taxon>
    </lineage>
</organism>
<accession>A0A8H7MYU2</accession>
<gene>
    <name evidence="1" type="ORF">IM811_004966</name>
</gene>
<sequence length="65" mass="7453">MDIAEGHTEILAVFDTWTERLKHPFPSLPGWEMGVLKYYAGFTNRIHSKAQKLAYTLREPIGVYG</sequence>
<name>A0A8H7MYU2_BIOOC</name>
<evidence type="ECO:0000313" key="1">
    <source>
        <dbReference type="EMBL" id="KAF9745344.1"/>
    </source>
</evidence>
<comment type="caution">
    <text evidence="1">The sequence shown here is derived from an EMBL/GenBank/DDBJ whole genome shotgun (WGS) entry which is preliminary data.</text>
</comment>
<proteinExistence type="predicted"/>